<dbReference type="STRING" id="909613.UO65_0918"/>
<organism evidence="3 4">
    <name type="scientific">Actinokineospora spheciospongiae</name>
    <dbReference type="NCBI Taxonomy" id="909613"/>
    <lineage>
        <taxon>Bacteria</taxon>
        <taxon>Bacillati</taxon>
        <taxon>Actinomycetota</taxon>
        <taxon>Actinomycetes</taxon>
        <taxon>Pseudonocardiales</taxon>
        <taxon>Pseudonocardiaceae</taxon>
        <taxon>Actinokineospora</taxon>
    </lineage>
</organism>
<reference evidence="3 4" key="1">
    <citation type="journal article" date="2014" name="Genome Announc.">
        <title>Draft Genome Sequence of the Antitrypanosomally Active Sponge-Associated Bacterium Actinokineospora sp. Strain EG49.</title>
        <authorList>
            <person name="Harjes J."/>
            <person name="Ryu T."/>
            <person name="Abdelmohsen U.R."/>
            <person name="Moitinho-Silva L."/>
            <person name="Horn H."/>
            <person name="Ravasi T."/>
            <person name="Hentschel U."/>
        </authorList>
    </citation>
    <scope>NUCLEOTIDE SEQUENCE [LARGE SCALE GENOMIC DNA]</scope>
    <source>
        <strain evidence="3 4">EG49</strain>
    </source>
</reference>
<evidence type="ECO:0000259" key="2">
    <source>
        <dbReference type="Pfam" id="PF12770"/>
    </source>
</evidence>
<evidence type="ECO:0000313" key="4">
    <source>
        <dbReference type="Proteomes" id="UP000019277"/>
    </source>
</evidence>
<sequence>MSTANLPALLRDPTRRAEAVAAVGDALAALGRGAPARWVPDPERVRRLRRGLIAGTDFDSLAEDLRLLSEDEAAELLAGEPDRWDRAAITAVVGRLTPSAIPVGALARLWLTTHTGLSTGDVAALLGPAPRRTLYRGLLPLLTDDLAGLLAAELLADVLDGTRPAHPTPEPADLPDQPRDSTGHWTPVDEDPGDHDHAPQQGSGGRPPANGGYGQAFPPADRVDPCAPSGGRGAGAERVAWPVVAAPEVVPTDTEFDLVVGIGAEPSAEVTGTGSLRVPAGDVLIEVTVMFDPVAFAPVGWANPVTLAATGTNPFPRISLRVRALAGVDLGVRREIGAAYFVGGALRGYGSRTVQVTDGPGERLDLVDGDSLDLGPLLAADAPDLVVVVERGADVCGQTLLWSARSPLAGVVGAPGPHRVGIGDDPAGLARAVRLKMGSVADPRDAVLTLVGLGREIGDKVPVPVADAIRAVVAARAPAPPSVLLLSAEPHVPWELAVLGEPEPDRSPFLGAQVVLGRWVLDTRRPRPTPPVRASGAGRAVVTARYEGVPGWSRLPSAEAEAAGLAAAYPPCAEVAPLHSAVLDFLESGPPARAVHFALHGKFDPDNAQDGLVLLAPAPADPNRLVPRFLSPEHVSAMSFTGHPFVFLNACQVGAGGTVLGDYSGLARAFLAAGACGVVAPLWNVDDVAASELAEAFYAAAYRGLPAAEVLRGLRAGVDRRTREGKPATTMAYQFFGHPRLALHL</sequence>
<dbReference type="Pfam" id="PF12770">
    <property type="entry name" value="CHAT"/>
    <property type="match status" value="1"/>
</dbReference>
<dbReference type="AlphaFoldDB" id="W7ITS7"/>
<dbReference type="RefSeq" id="WP_035279021.1">
    <property type="nucleotide sequence ID" value="NZ_AYXG01000036.1"/>
</dbReference>
<dbReference type="Proteomes" id="UP000019277">
    <property type="component" value="Unassembled WGS sequence"/>
</dbReference>
<feature type="domain" description="CHAT" evidence="2">
    <location>
        <begin position="551"/>
        <end position="715"/>
    </location>
</feature>
<comment type="caution">
    <text evidence="3">The sequence shown here is derived from an EMBL/GenBank/DDBJ whole genome shotgun (WGS) entry which is preliminary data.</text>
</comment>
<dbReference type="PATRIC" id="fig|909613.9.peg.932"/>
<keyword evidence="4" id="KW-1185">Reference proteome</keyword>
<dbReference type="eggNOG" id="COG4995">
    <property type="taxonomic scope" value="Bacteria"/>
</dbReference>
<evidence type="ECO:0000256" key="1">
    <source>
        <dbReference type="SAM" id="MobiDB-lite"/>
    </source>
</evidence>
<gene>
    <name evidence="3" type="ORF">UO65_0918</name>
</gene>
<protein>
    <recommendedName>
        <fullName evidence="2">CHAT domain-containing protein</fullName>
    </recommendedName>
</protein>
<dbReference type="OrthoDB" id="4230780at2"/>
<feature type="region of interest" description="Disordered" evidence="1">
    <location>
        <begin position="161"/>
        <end position="234"/>
    </location>
</feature>
<name>W7ITS7_9PSEU</name>
<dbReference type="InterPro" id="IPR024983">
    <property type="entry name" value="CHAT_dom"/>
</dbReference>
<dbReference type="EMBL" id="AYXG01000036">
    <property type="protein sequence ID" value="EWC63758.1"/>
    <property type="molecule type" value="Genomic_DNA"/>
</dbReference>
<proteinExistence type="predicted"/>
<evidence type="ECO:0000313" key="3">
    <source>
        <dbReference type="EMBL" id="EWC63758.1"/>
    </source>
</evidence>
<accession>W7ITS7</accession>